<feature type="transmembrane region" description="Helical" evidence="1">
    <location>
        <begin position="78"/>
        <end position="95"/>
    </location>
</feature>
<evidence type="ECO:0000256" key="1">
    <source>
        <dbReference type="SAM" id="Phobius"/>
    </source>
</evidence>
<keyword evidence="1" id="KW-0472">Membrane</keyword>
<reference evidence="2" key="1">
    <citation type="submission" date="2021-08" db="EMBL/GenBank/DDBJ databases">
        <title>Flavobacterium sp. strain CC-SYL302.</title>
        <authorList>
            <person name="Lin S.-Y."/>
            <person name="Lee T.-H."/>
            <person name="Young C.-C."/>
        </authorList>
    </citation>
    <scope>NUCLEOTIDE SEQUENCE</scope>
    <source>
        <strain evidence="2">CC-SYL302</strain>
    </source>
</reference>
<feature type="transmembrane region" description="Helical" evidence="1">
    <location>
        <begin position="101"/>
        <end position="119"/>
    </location>
</feature>
<proteinExistence type="predicted"/>
<feature type="transmembrane region" description="Helical" evidence="1">
    <location>
        <begin position="15"/>
        <end position="33"/>
    </location>
</feature>
<dbReference type="RefSeq" id="WP_264434415.1">
    <property type="nucleotide sequence ID" value="NZ_CP081495.1"/>
</dbReference>
<keyword evidence="1" id="KW-0812">Transmembrane</keyword>
<evidence type="ECO:0000313" key="2">
    <source>
        <dbReference type="EMBL" id="UYW01937.1"/>
    </source>
</evidence>
<dbReference type="EMBL" id="CP081495">
    <property type="protein sequence ID" value="UYW01937.1"/>
    <property type="molecule type" value="Genomic_DNA"/>
</dbReference>
<feature type="transmembrane region" description="Helical" evidence="1">
    <location>
        <begin position="48"/>
        <end position="71"/>
    </location>
</feature>
<organism evidence="2 3">
    <name type="scientific">Flavobacterium agricola</name>
    <dbReference type="NCBI Taxonomy" id="2870839"/>
    <lineage>
        <taxon>Bacteria</taxon>
        <taxon>Pseudomonadati</taxon>
        <taxon>Bacteroidota</taxon>
        <taxon>Flavobacteriia</taxon>
        <taxon>Flavobacteriales</taxon>
        <taxon>Flavobacteriaceae</taxon>
        <taxon>Flavobacterium</taxon>
    </lineage>
</organism>
<accession>A0ABY6M110</accession>
<protein>
    <recommendedName>
        <fullName evidence="4">DoxX-like protein</fullName>
    </recommendedName>
</protein>
<evidence type="ECO:0008006" key="4">
    <source>
        <dbReference type="Google" id="ProtNLM"/>
    </source>
</evidence>
<name>A0ABY6M110_9FLAO</name>
<gene>
    <name evidence="2" type="ORF">K5I29_03210</name>
</gene>
<keyword evidence="3" id="KW-1185">Reference proteome</keyword>
<dbReference type="Proteomes" id="UP001163328">
    <property type="component" value="Chromosome"/>
</dbReference>
<sequence>MNFKTIFAAFCFKDFIRILCGILLITRAMLFIIDGSFLVPKNVTESSLFFSFSVIYLFSIVYLILGVLLLFGIKTKKQLAFSIFLLVITFILAFLNHNFLSNDMLLCSLIFILLLYLFFGGSGNATVDKLFTD</sequence>
<keyword evidence="1" id="KW-1133">Transmembrane helix</keyword>
<evidence type="ECO:0000313" key="3">
    <source>
        <dbReference type="Proteomes" id="UP001163328"/>
    </source>
</evidence>